<dbReference type="GO" id="GO:0016787">
    <property type="term" value="F:hydrolase activity"/>
    <property type="evidence" value="ECO:0007669"/>
    <property type="project" value="UniProtKB-KW"/>
</dbReference>
<dbReference type="PANTHER" id="PTHR13748:SF62">
    <property type="entry name" value="COBW DOMAIN-CONTAINING PROTEIN"/>
    <property type="match status" value="1"/>
</dbReference>
<dbReference type="SUPFAM" id="SSF52540">
    <property type="entry name" value="P-loop containing nucleoside triphosphate hydrolases"/>
    <property type="match status" value="1"/>
</dbReference>
<evidence type="ECO:0000256" key="4">
    <source>
        <dbReference type="ARBA" id="ARBA00034320"/>
    </source>
</evidence>
<dbReference type="Pfam" id="PF07683">
    <property type="entry name" value="CobW_C"/>
    <property type="match status" value="1"/>
</dbReference>
<evidence type="ECO:0000256" key="2">
    <source>
        <dbReference type="ARBA" id="ARBA00022801"/>
    </source>
</evidence>
<dbReference type="InterPro" id="IPR003495">
    <property type="entry name" value="CobW/HypB/UreG_nucleotide-bd"/>
</dbReference>
<comment type="function">
    <text evidence="5">Zinc chaperone that directly transfers zinc cofactor to target proteins, thereby activating them. Zinc is transferred from the CXCC motif in the GTPase domain to the zinc binding site in target proteins in a process requiring GTP hydrolysis.</text>
</comment>
<dbReference type="SUPFAM" id="SSF90002">
    <property type="entry name" value="Hypothetical protein YjiA, C-terminal domain"/>
    <property type="match status" value="1"/>
</dbReference>
<evidence type="ECO:0000256" key="1">
    <source>
        <dbReference type="ARBA" id="ARBA00022741"/>
    </source>
</evidence>
<evidence type="ECO:0000259" key="7">
    <source>
        <dbReference type="SMART" id="SM00833"/>
    </source>
</evidence>
<dbReference type="InterPro" id="IPR011629">
    <property type="entry name" value="CobW-like_C"/>
</dbReference>
<keyword evidence="2" id="KW-0378">Hydrolase</keyword>
<gene>
    <name evidence="8" type="primary">yjiA</name>
    <name evidence="8" type="ORF">KSP9073_01026</name>
</gene>
<sequence length="373" mass="41078">MSYFDTSPPQARRIPVTLLTGFLGSGKTTLLNQLVQQPSMSRALVIINEFGEIGLDHQLFTASTDGEQIELSNGCICCSIRTDLAQTLKDAVWRFAREGQRQFDRLIIETTGLADPAPIVHTLMSEAKVARHYALDGIVTVMDAASGSTTLDRHDEALRQAAMADLLLITKQDVASKEQLDALRQRLAAINPSAPQRLLDHGHIEANDLLGLGPEDMDVRSADIQRWLGEAASNAATAHSPTLSAGALFARVDSAEVQTGMSPAAPLPDANRHDDHIRAYCFVFERPIKAARLEAWLSLITSLMGHDMLRIKGMLDIEGRDRPLVIHGVQHLFHPPVELEAWPGDERFSRLVFITRDIPRQTLEMTLGDFLDG</sequence>
<dbReference type="GO" id="GO:0000166">
    <property type="term" value="F:nucleotide binding"/>
    <property type="evidence" value="ECO:0007669"/>
    <property type="project" value="UniProtKB-KW"/>
</dbReference>
<protein>
    <submittedName>
        <fullName evidence="8">Putative GTP-binding protein YjiA</fullName>
    </submittedName>
</protein>
<evidence type="ECO:0000313" key="9">
    <source>
        <dbReference type="Proteomes" id="UP000244934"/>
    </source>
</evidence>
<dbReference type="Gene3D" id="3.40.50.300">
    <property type="entry name" value="P-loop containing nucleotide triphosphate hydrolases"/>
    <property type="match status" value="1"/>
</dbReference>
<evidence type="ECO:0000256" key="3">
    <source>
        <dbReference type="ARBA" id="ARBA00023186"/>
    </source>
</evidence>
<dbReference type="OrthoDB" id="9808822at2"/>
<dbReference type="CDD" id="cd03112">
    <property type="entry name" value="CobW-like"/>
    <property type="match status" value="1"/>
</dbReference>
<dbReference type="Pfam" id="PF02492">
    <property type="entry name" value="cobW"/>
    <property type="match status" value="1"/>
</dbReference>
<dbReference type="InterPro" id="IPR051316">
    <property type="entry name" value="Zinc-reg_GTPase_activator"/>
</dbReference>
<proteinExistence type="inferred from homology"/>
<dbReference type="GO" id="GO:0005737">
    <property type="term" value="C:cytoplasm"/>
    <property type="evidence" value="ECO:0007669"/>
    <property type="project" value="TreeGrafter"/>
</dbReference>
<dbReference type="EMBL" id="ONZI01000001">
    <property type="protein sequence ID" value="SPJ33023.1"/>
    <property type="molecule type" value="Genomic_DNA"/>
</dbReference>
<evidence type="ECO:0000256" key="6">
    <source>
        <dbReference type="ARBA" id="ARBA00049117"/>
    </source>
</evidence>
<accession>A0A2R8CJH7</accession>
<evidence type="ECO:0000313" key="8">
    <source>
        <dbReference type="EMBL" id="SPJ33023.1"/>
    </source>
</evidence>
<name>A0A2R8CJH7_9GAMM</name>
<dbReference type="InterPro" id="IPR027417">
    <property type="entry name" value="P-loop_NTPase"/>
</dbReference>
<dbReference type="RefSeq" id="WP_108841797.1">
    <property type="nucleotide sequence ID" value="NZ_ONZI01000001.1"/>
</dbReference>
<reference evidence="9" key="1">
    <citation type="submission" date="2018-03" db="EMBL/GenBank/DDBJ databases">
        <authorList>
            <person name="Navarro De La Torre S."/>
        </authorList>
    </citation>
    <scope>NUCLEOTIDE SEQUENCE [LARGE SCALE GENOMIC DNA]</scope>
    <source>
        <strain evidence="9">EAod3</strain>
    </source>
</reference>
<keyword evidence="3" id="KW-0143">Chaperone</keyword>
<dbReference type="Proteomes" id="UP000244934">
    <property type="component" value="Unassembled WGS sequence"/>
</dbReference>
<dbReference type="InterPro" id="IPR036627">
    <property type="entry name" value="CobW-likC_sf"/>
</dbReference>
<keyword evidence="1" id="KW-0547">Nucleotide-binding</keyword>
<dbReference type="AlphaFoldDB" id="A0A2R8CJH7"/>
<feature type="domain" description="CobW C-terminal" evidence="7">
    <location>
        <begin position="277"/>
        <end position="371"/>
    </location>
</feature>
<dbReference type="Gene3D" id="3.30.1220.10">
    <property type="entry name" value="CobW-like, C-terminal domain"/>
    <property type="match status" value="1"/>
</dbReference>
<comment type="similarity">
    <text evidence="4">Belongs to the SIMIBI class G3E GTPase family. ZNG1 subfamily.</text>
</comment>
<evidence type="ECO:0000256" key="5">
    <source>
        <dbReference type="ARBA" id="ARBA00045658"/>
    </source>
</evidence>
<dbReference type="PANTHER" id="PTHR13748">
    <property type="entry name" value="COBW-RELATED"/>
    <property type="match status" value="1"/>
</dbReference>
<dbReference type="SMART" id="SM00833">
    <property type="entry name" value="CobW_C"/>
    <property type="match status" value="1"/>
</dbReference>
<organism evidence="8 9">
    <name type="scientific">Kushneria phyllosphaerae</name>
    <dbReference type="NCBI Taxonomy" id="2100822"/>
    <lineage>
        <taxon>Bacteria</taxon>
        <taxon>Pseudomonadati</taxon>
        <taxon>Pseudomonadota</taxon>
        <taxon>Gammaproteobacteria</taxon>
        <taxon>Oceanospirillales</taxon>
        <taxon>Halomonadaceae</taxon>
        <taxon>Kushneria</taxon>
    </lineage>
</organism>
<keyword evidence="9" id="KW-1185">Reference proteome</keyword>
<comment type="catalytic activity">
    <reaction evidence="6">
        <text>GTP + H2O = GDP + phosphate + H(+)</text>
        <dbReference type="Rhea" id="RHEA:19669"/>
        <dbReference type="ChEBI" id="CHEBI:15377"/>
        <dbReference type="ChEBI" id="CHEBI:15378"/>
        <dbReference type="ChEBI" id="CHEBI:37565"/>
        <dbReference type="ChEBI" id="CHEBI:43474"/>
        <dbReference type="ChEBI" id="CHEBI:58189"/>
    </reaction>
    <physiologicalReaction direction="left-to-right" evidence="6">
        <dbReference type="Rhea" id="RHEA:19670"/>
    </physiologicalReaction>
</comment>